<feature type="region of interest" description="Disordered" evidence="1">
    <location>
        <begin position="289"/>
        <end position="383"/>
    </location>
</feature>
<evidence type="ECO:0000313" key="2">
    <source>
        <dbReference type="EMBL" id="KAF4451015.1"/>
    </source>
</evidence>
<evidence type="ECO:0000313" key="3">
    <source>
        <dbReference type="Proteomes" id="UP000554235"/>
    </source>
</evidence>
<feature type="region of interest" description="Disordered" evidence="1">
    <location>
        <begin position="88"/>
        <end position="161"/>
    </location>
</feature>
<dbReference type="OrthoDB" id="5106870at2759"/>
<feature type="region of interest" description="Disordered" evidence="1">
    <location>
        <begin position="180"/>
        <end position="266"/>
    </location>
</feature>
<gene>
    <name evidence="2" type="ORF">FALBO_16397</name>
</gene>
<name>A0A8H4KGT6_9HYPO</name>
<proteinExistence type="predicted"/>
<organism evidence="2 3">
    <name type="scientific">Fusarium albosuccineum</name>
    <dbReference type="NCBI Taxonomy" id="1237068"/>
    <lineage>
        <taxon>Eukaryota</taxon>
        <taxon>Fungi</taxon>
        <taxon>Dikarya</taxon>
        <taxon>Ascomycota</taxon>
        <taxon>Pezizomycotina</taxon>
        <taxon>Sordariomycetes</taxon>
        <taxon>Hypocreomycetidae</taxon>
        <taxon>Hypocreales</taxon>
        <taxon>Nectriaceae</taxon>
        <taxon>Fusarium</taxon>
        <taxon>Fusarium decemcellulare species complex</taxon>
    </lineage>
</organism>
<feature type="compositionally biased region" description="Basic residues" evidence="1">
    <location>
        <begin position="48"/>
        <end position="61"/>
    </location>
</feature>
<reference evidence="2 3" key="1">
    <citation type="submission" date="2020-01" db="EMBL/GenBank/DDBJ databases">
        <title>Identification and distribution of gene clusters putatively required for synthesis of sphingolipid metabolism inhibitors in phylogenetically diverse species of the filamentous fungus Fusarium.</title>
        <authorList>
            <person name="Kim H.-S."/>
            <person name="Busman M."/>
            <person name="Brown D.W."/>
            <person name="Divon H."/>
            <person name="Uhlig S."/>
            <person name="Proctor R.H."/>
        </authorList>
    </citation>
    <scope>NUCLEOTIDE SEQUENCE [LARGE SCALE GENOMIC DNA]</scope>
    <source>
        <strain evidence="2 3">NRRL 20459</strain>
    </source>
</reference>
<dbReference type="Proteomes" id="UP000554235">
    <property type="component" value="Unassembled WGS sequence"/>
</dbReference>
<evidence type="ECO:0000256" key="1">
    <source>
        <dbReference type="SAM" id="MobiDB-lite"/>
    </source>
</evidence>
<feature type="region of interest" description="Disordered" evidence="1">
    <location>
        <begin position="38"/>
        <end position="71"/>
    </location>
</feature>
<comment type="caution">
    <text evidence="2">The sequence shown here is derived from an EMBL/GenBank/DDBJ whole genome shotgun (WGS) entry which is preliminary data.</text>
</comment>
<feature type="compositionally biased region" description="Acidic residues" evidence="1">
    <location>
        <begin position="139"/>
        <end position="150"/>
    </location>
</feature>
<feature type="compositionally biased region" description="Basic residues" evidence="1">
    <location>
        <begin position="99"/>
        <end position="116"/>
    </location>
</feature>
<dbReference type="EMBL" id="JAADYS010003085">
    <property type="protein sequence ID" value="KAF4451015.1"/>
    <property type="molecule type" value="Genomic_DNA"/>
</dbReference>
<feature type="compositionally biased region" description="Acidic residues" evidence="1">
    <location>
        <begin position="312"/>
        <end position="321"/>
    </location>
</feature>
<accession>A0A8H4KGT6</accession>
<sequence>MVEVLVIVKPQASIKSESIPQPTHFPLSRQYNILASVAVTNKPPMSHSPRKPSPRRSRRRHGADPEPGWKRKLHKWARTFVQCAALQRRLFKPPSQPRSSRHRGRPKPDRHWRHHERSPESKGRRQRRHPSRRDLSDASSDESESDDGYDSDLSNGLSSPEIDDYEDLCVAIPSASKEQLTASLRNPPPQSQTVPITGLKLASANPGRVHAKDRRDGTPSLHGTLGPGEDHAECYRDTSPSSLPDEDEGSNLRSCSYGSGGDQEENVAQAATHLQQVAHVDAGDIRSKFHESEDEVPVTDLDNIPIGTPSENEGEVDDGLGQDEGYASMSRETSPEEPERSSTIASVVLPSSQEDASGPGDSKAELAASYSSPGIETPSPQPQPSFLAKSIDFSPGSIVRRKSWRKFRGRWRFDYHPHVITQSTLDDDGKTVAVMACLCTSRPKLDLFTEQYKEQKKKHFCYLGGIEEGDFVTPEDTPKPTEAELDIQGPPMPKQTYIELEEGGPFDPGDFKSFGDQPRRLTLTSREKFFNLYTPALHGCKKSPPGSVPAAQPEILM</sequence>
<dbReference type="AlphaFoldDB" id="A0A8H4KGT6"/>
<protein>
    <submittedName>
        <fullName evidence="2">Uncharacterized protein</fullName>
    </submittedName>
</protein>
<keyword evidence="3" id="KW-1185">Reference proteome</keyword>